<dbReference type="PANTHER" id="PTHR43776">
    <property type="entry name" value="TRANSPORT ATP-BINDING PROTEIN"/>
    <property type="match status" value="1"/>
</dbReference>
<keyword evidence="2" id="KW-0813">Transport</keyword>
<proteinExistence type="inferred from homology"/>
<dbReference type="RefSeq" id="WP_018435665.1">
    <property type="nucleotide sequence ID" value="NZ_JACHDE010000049.1"/>
</dbReference>
<evidence type="ECO:0000313" key="6">
    <source>
        <dbReference type="EMBL" id="MBB5405936.1"/>
    </source>
</evidence>
<evidence type="ECO:0000256" key="2">
    <source>
        <dbReference type="ARBA" id="ARBA00022448"/>
    </source>
</evidence>
<keyword evidence="4 6" id="KW-0067">ATP-binding</keyword>
<dbReference type="PANTHER" id="PTHR43776:SF7">
    <property type="entry name" value="D,D-DIPEPTIDE TRANSPORT ATP-BINDING PROTEIN DDPF-RELATED"/>
    <property type="match status" value="1"/>
</dbReference>
<evidence type="ECO:0000259" key="5">
    <source>
        <dbReference type="Pfam" id="PF00005"/>
    </source>
</evidence>
<comment type="similarity">
    <text evidence="1">Belongs to the ABC transporter superfamily.</text>
</comment>
<accession>A0A7W8LFA0</accession>
<dbReference type="InterPro" id="IPR027417">
    <property type="entry name" value="P-loop_NTPase"/>
</dbReference>
<dbReference type="GO" id="GO:0016887">
    <property type="term" value="F:ATP hydrolysis activity"/>
    <property type="evidence" value="ECO:0007669"/>
    <property type="project" value="InterPro"/>
</dbReference>
<dbReference type="GO" id="GO:0005524">
    <property type="term" value="F:ATP binding"/>
    <property type="evidence" value="ECO:0007669"/>
    <property type="project" value="UniProtKB-KW"/>
</dbReference>
<keyword evidence="3" id="KW-0547">Nucleotide-binding</keyword>
<dbReference type="AlphaFoldDB" id="A0A7W8LFA0"/>
<dbReference type="InterPro" id="IPR003439">
    <property type="entry name" value="ABC_transporter-like_ATP-bd"/>
</dbReference>
<evidence type="ECO:0000256" key="3">
    <source>
        <dbReference type="ARBA" id="ARBA00022741"/>
    </source>
</evidence>
<name>A0A7W8LFA0_9BURK</name>
<evidence type="ECO:0000256" key="1">
    <source>
        <dbReference type="ARBA" id="ARBA00005417"/>
    </source>
</evidence>
<evidence type="ECO:0000256" key="4">
    <source>
        <dbReference type="ARBA" id="ARBA00022840"/>
    </source>
</evidence>
<dbReference type="SUPFAM" id="SSF52540">
    <property type="entry name" value="P-loop containing nucleoside triphosphate hydrolases"/>
    <property type="match status" value="1"/>
</dbReference>
<organism evidence="6 7">
    <name type="scientific">Paraburkholderia youngii</name>
    <dbReference type="NCBI Taxonomy" id="2782701"/>
    <lineage>
        <taxon>Bacteria</taxon>
        <taxon>Pseudomonadati</taxon>
        <taxon>Pseudomonadota</taxon>
        <taxon>Betaproteobacteria</taxon>
        <taxon>Burkholderiales</taxon>
        <taxon>Burkholderiaceae</taxon>
        <taxon>Paraburkholderia</taxon>
    </lineage>
</organism>
<gene>
    <name evidence="6" type="ORF">HDG41_008035</name>
</gene>
<dbReference type="Proteomes" id="UP000592820">
    <property type="component" value="Unassembled WGS sequence"/>
</dbReference>
<reference evidence="6 7" key="1">
    <citation type="submission" date="2020-08" db="EMBL/GenBank/DDBJ databases">
        <title>Genomic Encyclopedia of Type Strains, Phase IV (KMG-V): Genome sequencing to study the core and pangenomes of soil and plant-associated prokaryotes.</title>
        <authorList>
            <person name="Whitman W."/>
        </authorList>
    </citation>
    <scope>NUCLEOTIDE SEQUENCE [LARGE SCALE GENOMIC DNA]</scope>
    <source>
        <strain evidence="6 7">JPY162</strain>
    </source>
</reference>
<dbReference type="EMBL" id="JACHDE010000049">
    <property type="protein sequence ID" value="MBB5405936.1"/>
    <property type="molecule type" value="Genomic_DNA"/>
</dbReference>
<evidence type="ECO:0000313" key="7">
    <source>
        <dbReference type="Proteomes" id="UP000592820"/>
    </source>
</evidence>
<protein>
    <submittedName>
        <fullName evidence="6">Peptide/nickel transport system ATP-binding protein</fullName>
    </submittedName>
</protein>
<dbReference type="InterPro" id="IPR050319">
    <property type="entry name" value="ABC_transp_ATP-bind"/>
</dbReference>
<dbReference type="Gene3D" id="3.40.50.300">
    <property type="entry name" value="P-loop containing nucleotide triphosphate hydrolases"/>
    <property type="match status" value="1"/>
</dbReference>
<comment type="caution">
    <text evidence="6">The sequence shown here is derived from an EMBL/GenBank/DDBJ whole genome shotgun (WGS) entry which is preliminary data.</text>
</comment>
<dbReference type="Pfam" id="PF00005">
    <property type="entry name" value="ABC_tran"/>
    <property type="match status" value="1"/>
</dbReference>
<feature type="domain" description="ABC transporter" evidence="5">
    <location>
        <begin position="8"/>
        <end position="71"/>
    </location>
</feature>
<sequence length="87" mass="9509">MPPVRVLDYINLVLRRGNTLGVICESGSGKSTLAYVIAGLLAPAQGEIRFAGKFAERERDLYRRIKLAFQNADKVLLASCRADRSGA</sequence>